<dbReference type="AlphaFoldDB" id="A0A1A9F1W7"/>
<dbReference type="Pfam" id="PF00034">
    <property type="entry name" value="Cytochrom_C"/>
    <property type="match status" value="1"/>
</dbReference>
<dbReference type="Proteomes" id="UP000078070">
    <property type="component" value="Chromosome"/>
</dbReference>
<dbReference type="Pfam" id="PF13442">
    <property type="entry name" value="Cytochrome_CBB3"/>
    <property type="match status" value="1"/>
</dbReference>
<keyword evidence="7" id="KW-1185">Reference proteome</keyword>
<dbReference type="Gene3D" id="3.30.365.10">
    <property type="entry name" value="Aldehyde oxidase/xanthine dehydrogenase, molybdopterin binding domain"/>
    <property type="match status" value="3"/>
</dbReference>
<name>A0A1A9F1W7_9GAMM</name>
<gene>
    <name evidence="6" type="ORF">A8C75_16285</name>
</gene>
<evidence type="ECO:0000313" key="6">
    <source>
        <dbReference type="EMBL" id="ANG63881.1"/>
    </source>
</evidence>
<dbReference type="KEGG" id="mars:A8C75_16285"/>
<dbReference type="PANTHER" id="PTHR35008">
    <property type="entry name" value="BLL4482 PROTEIN-RELATED"/>
    <property type="match status" value="1"/>
</dbReference>
<evidence type="ECO:0000313" key="7">
    <source>
        <dbReference type="Proteomes" id="UP000078070"/>
    </source>
</evidence>
<dbReference type="SUPFAM" id="SSF46626">
    <property type="entry name" value="Cytochrome c"/>
    <property type="match status" value="3"/>
</dbReference>
<dbReference type="GO" id="GO:0016491">
    <property type="term" value="F:oxidoreductase activity"/>
    <property type="evidence" value="ECO:0007669"/>
    <property type="project" value="InterPro"/>
</dbReference>
<evidence type="ECO:0000256" key="4">
    <source>
        <dbReference type="PROSITE-ProRule" id="PRU00433"/>
    </source>
</evidence>
<proteinExistence type="predicted"/>
<dbReference type="GO" id="GO:0046872">
    <property type="term" value="F:metal ion binding"/>
    <property type="evidence" value="ECO:0007669"/>
    <property type="project" value="UniProtKB-KW"/>
</dbReference>
<dbReference type="InterPro" id="IPR051459">
    <property type="entry name" value="Cytochrome_c-type_DH"/>
</dbReference>
<dbReference type="InterPro" id="IPR036909">
    <property type="entry name" value="Cyt_c-like_dom_sf"/>
</dbReference>
<dbReference type="PROSITE" id="PS51007">
    <property type="entry name" value="CYTC"/>
    <property type="match status" value="3"/>
</dbReference>
<dbReference type="GO" id="GO:0020037">
    <property type="term" value="F:heme binding"/>
    <property type="evidence" value="ECO:0007669"/>
    <property type="project" value="InterPro"/>
</dbReference>
<dbReference type="InterPro" id="IPR037165">
    <property type="entry name" value="AldOxase/xan_DH_Mopterin-bd_sf"/>
</dbReference>
<dbReference type="PANTHER" id="PTHR35008:SF8">
    <property type="entry name" value="ALCOHOL DEHYDROGENASE CYTOCHROME C SUBUNIT"/>
    <property type="match status" value="1"/>
</dbReference>
<evidence type="ECO:0000256" key="1">
    <source>
        <dbReference type="ARBA" id="ARBA00022617"/>
    </source>
</evidence>
<dbReference type="SUPFAM" id="SSF56003">
    <property type="entry name" value="Molybdenum cofactor-binding domain"/>
    <property type="match status" value="1"/>
</dbReference>
<dbReference type="STRING" id="1821621.A8C75_16285"/>
<dbReference type="InterPro" id="IPR009056">
    <property type="entry name" value="Cyt_c-like_dom"/>
</dbReference>
<evidence type="ECO:0000256" key="3">
    <source>
        <dbReference type="ARBA" id="ARBA00023004"/>
    </source>
</evidence>
<protein>
    <recommendedName>
        <fullName evidence="5">Cytochrome c domain-containing protein</fullName>
    </recommendedName>
</protein>
<evidence type="ECO:0000259" key="5">
    <source>
        <dbReference type="PROSITE" id="PS51007"/>
    </source>
</evidence>
<feature type="domain" description="Cytochrome c" evidence="5">
    <location>
        <begin position="871"/>
        <end position="961"/>
    </location>
</feature>
<dbReference type="GO" id="GO:0009055">
    <property type="term" value="F:electron transfer activity"/>
    <property type="evidence" value="ECO:0007669"/>
    <property type="project" value="InterPro"/>
</dbReference>
<dbReference type="EMBL" id="CP015839">
    <property type="protein sequence ID" value="ANG63881.1"/>
    <property type="molecule type" value="Genomic_DNA"/>
</dbReference>
<evidence type="ECO:0000256" key="2">
    <source>
        <dbReference type="ARBA" id="ARBA00022723"/>
    </source>
</evidence>
<dbReference type="Gene3D" id="1.10.760.10">
    <property type="entry name" value="Cytochrome c-like domain"/>
    <property type="match status" value="3"/>
</dbReference>
<reference evidence="7" key="1">
    <citation type="submission" date="2016-05" db="EMBL/GenBank/DDBJ databases">
        <authorList>
            <person name="Baek K."/>
            <person name="Yang S.-J."/>
        </authorList>
    </citation>
    <scope>NUCLEOTIDE SEQUENCE [LARGE SCALE GENOMIC DNA]</scope>
    <source>
        <strain evidence="7">ST58-10</strain>
    </source>
</reference>
<feature type="domain" description="Cytochrome c" evidence="5">
    <location>
        <begin position="592"/>
        <end position="695"/>
    </location>
</feature>
<keyword evidence="1 4" id="KW-0349">Heme</keyword>
<organism evidence="6 7">
    <name type="scientific">Marinobacterium aestuarii</name>
    <dbReference type="NCBI Taxonomy" id="1821621"/>
    <lineage>
        <taxon>Bacteria</taxon>
        <taxon>Pseudomonadati</taxon>
        <taxon>Pseudomonadota</taxon>
        <taxon>Gammaproteobacteria</taxon>
        <taxon>Oceanospirillales</taxon>
        <taxon>Oceanospirillaceae</taxon>
        <taxon>Marinobacterium</taxon>
    </lineage>
</organism>
<accession>A0A1A9F1W7</accession>
<keyword evidence="2 4" id="KW-0479">Metal-binding</keyword>
<feature type="domain" description="Cytochrome c" evidence="5">
    <location>
        <begin position="737"/>
        <end position="845"/>
    </location>
</feature>
<keyword evidence="3 4" id="KW-0408">Iron</keyword>
<sequence length="985" mass="105159">MVSGAKAVRPKYPSADTLLYAEVIRPPEYRLRNGLFTCRALAAVDENSVAQIKGLVQLVVRGNFVALVARDIQSARLAARKLALVWADEAAADAAASSSSRAPAACNAESALAEVADGRQRTARTYGWPNRLRWGNRPGWVMADARPDCLQVWAPSQTPGLLQRDLAALLSYDTKQIEIFDGSRSDGVARSCADDAAADAALLSQAVGQPVAVWLSPAYQPVVAALGQAQRIDATACWSPATGVDEFEYQLQSAANSAPVLAMLLVNGGLQPLQAVGANARALYDFGQSKVRQPGASTQAYRAPAQAPLQDTFARESFVDELARDLGADPVAFRRDHLTDARGRALIDSVAQQAQWTPEPDHGLAAAEQGDILRGRGFAYAHSPADNGDAEQGTRSAWVADIEVNRVTGEVLLNRIVVGQDSGAAIDQEALREQLQREMLEGNEPLLLGQEGFDQWGRAEAPDGTPAMAGLPVAIDLVAPPATPASGPVAKPGASMPLRYDAGVLHPAVAVIANALYNATGIRFREPPFAADRIRAELAPVKRQYAAPDKSRWRSLATVAVASSVGVLAIAWPWKGAIEPISRPAANLYSAATIERGRLVAAAGDCVVCHTDLEGAENVGGRAFDTPFGTLYSTNLTPDEDTGIGRWSFEAFDRAMRQGISRDGRNLYPAFPYTAFAKISESDMQALYAYLMAQPAVRSETPQPEMSFPFSYRPLMAGWNTLFHDPSPFQPDPARSELWNRGAYLAEGLGHCSACHTPRNAMGAEKSGADYFSGALVDGWEAPALNSLSKAPVPWTEDALYDYLRFGASDMHGVAAGPMAPVVAGLAELPEQDVRAIAHYVASYSNAEPAPETALQAQAELLKSRAAVSPSALDAGQRVYEAACAACHTESDFPSFTDAQTSLALNSNLHSSTPDNVIQTILYGVQAKQLELPNIGAMPGFKDSLSDQQITSLVEYLRLRFGAGQPGWQDIAGKVAHYRAHAGTH</sequence>
<reference evidence="6 7" key="2">
    <citation type="journal article" date="2018" name="Int. J. Syst. Evol. Microbiol.">
        <title>Marinobacterium aestuarii sp. nov., a benzene-degrading marine bacterium isolated from estuary sediment.</title>
        <authorList>
            <person name="Bae S.S."/>
            <person name="Jung J."/>
            <person name="Chung D."/>
            <person name="Baek K."/>
        </authorList>
    </citation>
    <scope>NUCLEOTIDE SEQUENCE [LARGE SCALE GENOMIC DNA]</scope>
    <source>
        <strain evidence="6 7">ST58-10</strain>
    </source>
</reference>